<keyword evidence="2" id="KW-1185">Reference proteome</keyword>
<evidence type="ECO:0000313" key="2">
    <source>
        <dbReference type="Proteomes" id="UP000326994"/>
    </source>
</evidence>
<evidence type="ECO:0000313" key="1">
    <source>
        <dbReference type="EMBL" id="GEQ86359.1"/>
    </source>
</evidence>
<dbReference type="EMBL" id="BKCF01000003">
    <property type="protein sequence ID" value="GEQ86359.1"/>
    <property type="molecule type" value="Genomic_DNA"/>
</dbReference>
<dbReference type="OrthoDB" id="1274094at2"/>
<dbReference type="Proteomes" id="UP000326994">
    <property type="component" value="Unassembled WGS sequence"/>
</dbReference>
<dbReference type="RefSeq" id="WP_151894289.1">
    <property type="nucleotide sequence ID" value="NZ_BKCF01000003.1"/>
</dbReference>
<dbReference type="AlphaFoldDB" id="A0A5J4G178"/>
<accession>A0A5J4G178</accession>
<comment type="caution">
    <text evidence="1">The sequence shown here is derived from an EMBL/GenBank/DDBJ whole genome shotgun (WGS) entry which is preliminary data.</text>
</comment>
<reference evidence="1 2" key="1">
    <citation type="submission" date="2019-08" db="EMBL/GenBank/DDBJ databases">
        <title>Ulvibacter marinistellae sp. nov., isolated from a starfish, Patiria pectinifera.</title>
        <authorList>
            <person name="Kawano K."/>
            <person name="Ushijima N."/>
            <person name="Kihara M."/>
            <person name="Itoh H."/>
        </authorList>
    </citation>
    <scope>NUCLEOTIDE SEQUENCE [LARGE SCALE GENOMIC DNA]</scope>
    <source>
        <strain evidence="1 2">KK4</strain>
    </source>
</reference>
<evidence type="ECO:0008006" key="3">
    <source>
        <dbReference type="Google" id="ProtNLM"/>
    </source>
</evidence>
<protein>
    <recommendedName>
        <fullName evidence="3">MORN repeat variant</fullName>
    </recommendedName>
</protein>
<name>A0A5J4G178_9FLAO</name>
<proteinExistence type="predicted"/>
<organism evidence="1 2">
    <name type="scientific">Patiriisocius marinistellae</name>
    <dbReference type="NCBI Taxonomy" id="2494560"/>
    <lineage>
        <taxon>Bacteria</taxon>
        <taxon>Pseudomonadati</taxon>
        <taxon>Bacteroidota</taxon>
        <taxon>Flavobacteriia</taxon>
        <taxon>Flavobacteriales</taxon>
        <taxon>Flavobacteriaceae</taxon>
        <taxon>Patiriisocius</taxon>
    </lineage>
</organism>
<sequence>MKNSIKIIALLLVINASCKAQLEAKKHLNSMENFNIERFEKHKVNGSAVYEEMDHTYHQFGDAASGYVEHITLPKPEVSQIYAEYYPDGSLKIKGLMYPNEFKKGIWKEYDIKGNTITESDYDMPFTFTFENITDWIKVENIDTSTNKFGIFRSVDEEIPIWEVNWLGKNGNTIEFAIINGINGEIVEKGNRNYKNN</sequence>
<gene>
    <name evidence="1" type="ORF">ULMS_18670</name>
</gene>